<keyword evidence="4" id="KW-1003">Cell membrane</keyword>
<keyword evidence="7 9" id="KW-0472">Membrane</keyword>
<evidence type="ECO:0000256" key="6">
    <source>
        <dbReference type="ARBA" id="ARBA00022989"/>
    </source>
</evidence>
<evidence type="ECO:0000256" key="2">
    <source>
        <dbReference type="ARBA" id="ARBA00005658"/>
    </source>
</evidence>
<comment type="subcellular location">
    <subcellularLocation>
        <location evidence="1">Cell membrane</location>
        <topology evidence="1">Multi-pass membrane protein</topology>
    </subcellularLocation>
</comment>
<dbReference type="AlphaFoldDB" id="A0A1I5I8U5"/>
<feature type="transmembrane region" description="Helical" evidence="9">
    <location>
        <begin position="91"/>
        <end position="111"/>
    </location>
</feature>
<keyword evidence="11" id="KW-1185">Reference proteome</keyword>
<proteinExistence type="inferred from homology"/>
<keyword evidence="3" id="KW-0813">Transport</keyword>
<comment type="similarity">
    <text evidence="2">Belongs to the BCCT transporter (TC 2.A.15) family.</text>
</comment>
<accession>A0A1I5I8U5</accession>
<feature type="transmembrane region" description="Helical" evidence="9">
    <location>
        <begin position="322"/>
        <end position="341"/>
    </location>
</feature>
<keyword evidence="6 9" id="KW-1133">Transmembrane helix</keyword>
<evidence type="ECO:0000256" key="3">
    <source>
        <dbReference type="ARBA" id="ARBA00022448"/>
    </source>
</evidence>
<gene>
    <name evidence="10" type="ORF">SAMN05216207_10927</name>
</gene>
<dbReference type="OrthoDB" id="9775735at2"/>
<dbReference type="STRING" id="260086.SAMN05216207_10927"/>
<keyword evidence="5 9" id="KW-0812">Transmembrane</keyword>
<dbReference type="Proteomes" id="UP000199614">
    <property type="component" value="Unassembled WGS sequence"/>
</dbReference>
<feature type="transmembrane region" description="Helical" evidence="9">
    <location>
        <begin position="257"/>
        <end position="276"/>
    </location>
</feature>
<evidence type="ECO:0000256" key="5">
    <source>
        <dbReference type="ARBA" id="ARBA00022692"/>
    </source>
</evidence>
<feature type="transmembrane region" description="Helical" evidence="9">
    <location>
        <begin position="404"/>
        <end position="422"/>
    </location>
</feature>
<feature type="transmembrane region" description="Helical" evidence="9">
    <location>
        <begin position="189"/>
        <end position="209"/>
    </location>
</feature>
<feature type="transmembrane region" description="Helical" evidence="9">
    <location>
        <begin position="145"/>
        <end position="163"/>
    </location>
</feature>
<evidence type="ECO:0000256" key="1">
    <source>
        <dbReference type="ARBA" id="ARBA00004651"/>
    </source>
</evidence>
<protein>
    <submittedName>
        <fullName evidence="10">Choline/glycine/proline betaine transport protein</fullName>
    </submittedName>
</protein>
<feature type="region of interest" description="Disordered" evidence="8">
    <location>
        <begin position="520"/>
        <end position="592"/>
    </location>
</feature>
<dbReference type="PROSITE" id="PS01303">
    <property type="entry name" value="BCCT"/>
    <property type="match status" value="1"/>
</dbReference>
<sequence>MISRYLREHTSPPVFVSSAVLAVGFVLWGVISPGSLGTAATAVNSVITTNFEWLYIFSASVFVVFVIVLMCSRYGRVRLGPSDSTPEYRTISWFAMLFTAGMGIGLVFYAVSEPVTHFLEPPVGEGGTPQAAENAMLYTFYHWGLHPWAIYIVLGLSLGYFAFRKGLPLRPAAALYPLIGNRINSWPGYLVDVLAVFGTLFGLATSLGIGGQQVGAGLEALFGIENTTGLQVLLILAITAVAVVSVMLGIDKGIRNLSLLNLWLAFALMLFVFFFGPTRDLLNATAANVGTYLQQLPGLSFETFPGNEDAQTWQNSWTLFYWGWWISWSPFVGMFLARISYGRTIRQFIGGALFAPVGASMVWLTIFGDSALESLLADPAHPLATADAETSIFVLIDGLPVPQFLAVLASVLAIVVVVLFFATSSDSGSLVVDILTNGGDPHPKWQQRLFWAVLEGVIAAVLLGAGAASGEDALSALQTASIVAGLPLCIVLILMAIGLSRALRSERFVVALPAEPSPLVSMRSGPRHASVPDTAEHGAGATTESGNAQAVHDPDHPLMSETEVAEVSAWRPDTDGHEGSSTQLPERARDDS</sequence>
<feature type="transmembrane region" description="Helical" evidence="9">
    <location>
        <begin position="12"/>
        <end position="31"/>
    </location>
</feature>
<feature type="transmembrane region" description="Helical" evidence="9">
    <location>
        <begin position="480"/>
        <end position="499"/>
    </location>
</feature>
<dbReference type="Pfam" id="PF02028">
    <property type="entry name" value="BCCT"/>
    <property type="match status" value="1"/>
</dbReference>
<dbReference type="EMBL" id="FOUY01000092">
    <property type="protein sequence ID" value="SFO57053.1"/>
    <property type="molecule type" value="Genomic_DNA"/>
</dbReference>
<evidence type="ECO:0000256" key="4">
    <source>
        <dbReference type="ARBA" id="ARBA00022475"/>
    </source>
</evidence>
<dbReference type="GO" id="GO:0005886">
    <property type="term" value="C:plasma membrane"/>
    <property type="evidence" value="ECO:0007669"/>
    <property type="project" value="UniProtKB-SubCell"/>
</dbReference>
<dbReference type="InterPro" id="IPR018093">
    <property type="entry name" value="BCCT_CS"/>
</dbReference>
<evidence type="ECO:0000313" key="11">
    <source>
        <dbReference type="Proteomes" id="UP000199614"/>
    </source>
</evidence>
<organism evidence="10 11">
    <name type="scientific">Pseudonocardia ammonioxydans</name>
    <dbReference type="NCBI Taxonomy" id="260086"/>
    <lineage>
        <taxon>Bacteria</taxon>
        <taxon>Bacillati</taxon>
        <taxon>Actinomycetota</taxon>
        <taxon>Actinomycetes</taxon>
        <taxon>Pseudonocardiales</taxon>
        <taxon>Pseudonocardiaceae</taxon>
        <taxon>Pseudonocardia</taxon>
    </lineage>
</organism>
<dbReference type="PANTHER" id="PTHR30047:SF7">
    <property type="entry name" value="HIGH-AFFINITY CHOLINE TRANSPORT PROTEIN"/>
    <property type="match status" value="1"/>
</dbReference>
<dbReference type="GO" id="GO:0022857">
    <property type="term" value="F:transmembrane transporter activity"/>
    <property type="evidence" value="ECO:0007669"/>
    <property type="project" value="InterPro"/>
</dbReference>
<evidence type="ECO:0000256" key="7">
    <source>
        <dbReference type="ARBA" id="ARBA00023136"/>
    </source>
</evidence>
<feature type="transmembrane region" description="Helical" evidence="9">
    <location>
        <begin position="229"/>
        <end position="250"/>
    </location>
</feature>
<evidence type="ECO:0000313" key="10">
    <source>
        <dbReference type="EMBL" id="SFO57053.1"/>
    </source>
</evidence>
<evidence type="ECO:0000256" key="8">
    <source>
        <dbReference type="SAM" id="MobiDB-lite"/>
    </source>
</evidence>
<reference evidence="10 11" key="1">
    <citation type="submission" date="2016-10" db="EMBL/GenBank/DDBJ databases">
        <authorList>
            <person name="de Groot N.N."/>
        </authorList>
    </citation>
    <scope>NUCLEOTIDE SEQUENCE [LARGE SCALE GENOMIC DNA]</scope>
    <source>
        <strain evidence="10 11">CGMCC 4.1877</strain>
    </source>
</reference>
<feature type="transmembrane region" description="Helical" evidence="9">
    <location>
        <begin position="348"/>
        <end position="366"/>
    </location>
</feature>
<dbReference type="NCBIfam" id="TIGR00842">
    <property type="entry name" value="bcct"/>
    <property type="match status" value="1"/>
</dbReference>
<dbReference type="InterPro" id="IPR000060">
    <property type="entry name" value="BCCT_transptr"/>
</dbReference>
<dbReference type="PANTHER" id="PTHR30047">
    <property type="entry name" value="HIGH-AFFINITY CHOLINE TRANSPORT PROTEIN-RELATED"/>
    <property type="match status" value="1"/>
</dbReference>
<name>A0A1I5I8U5_PSUAM</name>
<feature type="transmembrane region" description="Helical" evidence="9">
    <location>
        <begin position="51"/>
        <end position="71"/>
    </location>
</feature>
<evidence type="ECO:0000256" key="9">
    <source>
        <dbReference type="SAM" id="Phobius"/>
    </source>
</evidence>
<feature type="transmembrane region" description="Helical" evidence="9">
    <location>
        <begin position="449"/>
        <end position="468"/>
    </location>
</feature>